<proteinExistence type="predicted"/>
<organism evidence="1 2">
    <name type="scientific">Megamonas rupellensis</name>
    <dbReference type="NCBI Taxonomy" id="491921"/>
    <lineage>
        <taxon>Bacteria</taxon>
        <taxon>Bacillati</taxon>
        <taxon>Bacillota</taxon>
        <taxon>Negativicutes</taxon>
        <taxon>Selenomonadales</taxon>
        <taxon>Selenomonadaceae</taxon>
        <taxon>Megamonas</taxon>
    </lineage>
</organism>
<dbReference type="Proteomes" id="UP000284662">
    <property type="component" value="Unassembled WGS sequence"/>
</dbReference>
<accession>A0A412A018</accession>
<reference evidence="1 2" key="1">
    <citation type="submission" date="2018-08" db="EMBL/GenBank/DDBJ databases">
        <title>A genome reference for cultivated species of the human gut microbiota.</title>
        <authorList>
            <person name="Zou Y."/>
            <person name="Xue W."/>
            <person name="Luo G."/>
        </authorList>
    </citation>
    <scope>NUCLEOTIDE SEQUENCE [LARGE SCALE GENOMIC DNA]</scope>
    <source>
        <strain evidence="1 2">AF29-2</strain>
    </source>
</reference>
<dbReference type="AlphaFoldDB" id="A0A412A018"/>
<evidence type="ECO:0000313" key="1">
    <source>
        <dbReference type="EMBL" id="RGQ08390.1"/>
    </source>
</evidence>
<protein>
    <submittedName>
        <fullName evidence="1">Uncharacterized protein</fullName>
    </submittedName>
</protein>
<sequence>MNIEKLVLSTAKGVMTIGEYGFKGAKVVCSTGHTVANGLRTTADAIDTASSIGENKCQEGADWCKMAKEQYKKKIIMIVQEEAAQLASQGIELTEQEMKKLFDTTVQKVQSNSTATKPVIKKMQLA</sequence>
<comment type="caution">
    <text evidence="1">The sequence shown here is derived from an EMBL/GenBank/DDBJ whole genome shotgun (WGS) entry which is preliminary data.</text>
</comment>
<gene>
    <name evidence="1" type="ORF">DWZ11_00595</name>
</gene>
<dbReference type="RefSeq" id="WP_117975952.1">
    <property type="nucleotide sequence ID" value="NZ_QRST01000001.1"/>
</dbReference>
<dbReference type="EMBL" id="QRST01000001">
    <property type="protein sequence ID" value="RGQ08390.1"/>
    <property type="molecule type" value="Genomic_DNA"/>
</dbReference>
<name>A0A412A018_9FIRM</name>
<evidence type="ECO:0000313" key="2">
    <source>
        <dbReference type="Proteomes" id="UP000284662"/>
    </source>
</evidence>